<keyword evidence="2" id="KW-1185">Reference proteome</keyword>
<evidence type="ECO:0000313" key="2">
    <source>
        <dbReference type="Proteomes" id="UP000694420"/>
    </source>
</evidence>
<reference evidence="1" key="1">
    <citation type="submission" date="2025-08" db="UniProtKB">
        <authorList>
            <consortium name="Ensembl"/>
        </authorList>
    </citation>
    <scope>IDENTIFICATION</scope>
</reference>
<dbReference type="Proteomes" id="UP000694420">
    <property type="component" value="Unplaced"/>
</dbReference>
<evidence type="ECO:0000313" key="1">
    <source>
        <dbReference type="Ensembl" id="ENSNPEP00000018904.1"/>
    </source>
</evidence>
<accession>A0A8C7EGV4</accession>
<reference evidence="1" key="2">
    <citation type="submission" date="2025-09" db="UniProtKB">
        <authorList>
            <consortium name="Ensembl"/>
        </authorList>
    </citation>
    <scope>IDENTIFICATION</scope>
</reference>
<dbReference type="AlphaFoldDB" id="A0A8C7EGV4"/>
<dbReference type="Ensembl" id="ENSNPET00000019390.1">
    <property type="protein sequence ID" value="ENSNPEP00000018904.1"/>
    <property type="gene ID" value="ENSNPEG00000014091.1"/>
</dbReference>
<sequence length="121" mass="13614">MLPPSSVPVLGETDDTQHYGVLQAPIAMWKPVLYPPSLFSNSLASHYISFSVLCCTQEPESQFCSRCRGQYQPNRPSAGRHAATLLRLRRQNVPGHPSTGEHKLPRAFTQCRFDAFPHCYQ</sequence>
<organism evidence="1 2">
    <name type="scientific">Nothoprocta perdicaria</name>
    <name type="common">Chilean tinamou</name>
    <name type="synonym">Crypturus perdicarius</name>
    <dbReference type="NCBI Taxonomy" id="30464"/>
    <lineage>
        <taxon>Eukaryota</taxon>
        <taxon>Metazoa</taxon>
        <taxon>Chordata</taxon>
        <taxon>Craniata</taxon>
        <taxon>Vertebrata</taxon>
        <taxon>Euteleostomi</taxon>
        <taxon>Archelosauria</taxon>
        <taxon>Archosauria</taxon>
        <taxon>Dinosauria</taxon>
        <taxon>Saurischia</taxon>
        <taxon>Theropoda</taxon>
        <taxon>Coelurosauria</taxon>
        <taxon>Aves</taxon>
        <taxon>Palaeognathae</taxon>
        <taxon>Tinamiformes</taxon>
        <taxon>Tinamidae</taxon>
        <taxon>Nothoprocta</taxon>
    </lineage>
</organism>
<proteinExistence type="predicted"/>
<protein>
    <submittedName>
        <fullName evidence="1">Uncharacterized protein</fullName>
    </submittedName>
</protein>
<name>A0A8C7EGV4_NOTPE</name>